<dbReference type="EMBL" id="LXLT01000064">
    <property type="protein sequence ID" value="OFD72838.1"/>
    <property type="molecule type" value="Genomic_DNA"/>
</dbReference>
<name>A0A1E8B1Y8_BACMY</name>
<gene>
    <name evidence="1" type="ORF">BWGOE8_46260</name>
</gene>
<evidence type="ECO:0000313" key="1">
    <source>
        <dbReference type="EMBL" id="OFD72838.1"/>
    </source>
</evidence>
<sequence>MNICLLFLFFSEKKKIIGVYFQIVDRPKNVVITVFVNHLFFLGKSKEEIMTENRKNCCCKMKINKVY</sequence>
<reference evidence="1 2" key="1">
    <citation type="submission" date="2016-05" db="EMBL/GenBank/DDBJ databases">
        <title>Bacillus thuringiensis and Bacillus weihenstephanensis as novel biocontrol agents of wilt causing Verticillium species.</title>
        <authorList>
            <person name="Hollensteiner J."/>
            <person name="Wemheuer F."/>
            <person name="Harting R."/>
            <person name="Kolarzyk A."/>
            <person name="Diaz-Valerio S."/>
            <person name="Poehlein A."/>
            <person name="Brzuszkiewicz E."/>
            <person name="Nesemann K."/>
            <person name="Braus-Stromeyer S."/>
            <person name="Braus G."/>
            <person name="Daniel R."/>
            <person name="Liesegang H."/>
        </authorList>
    </citation>
    <scope>NUCLEOTIDE SEQUENCE [LARGE SCALE GENOMIC DNA]</scope>
    <source>
        <strain evidence="1 2">GOE8</strain>
    </source>
</reference>
<protein>
    <submittedName>
        <fullName evidence="1">Uncharacterized protein</fullName>
    </submittedName>
</protein>
<evidence type="ECO:0000313" key="2">
    <source>
        <dbReference type="Proteomes" id="UP000175706"/>
    </source>
</evidence>
<accession>A0A1E8B1Y8</accession>
<organism evidence="1 2">
    <name type="scientific">Bacillus mycoides</name>
    <dbReference type="NCBI Taxonomy" id="1405"/>
    <lineage>
        <taxon>Bacteria</taxon>
        <taxon>Bacillati</taxon>
        <taxon>Bacillota</taxon>
        <taxon>Bacilli</taxon>
        <taxon>Bacillales</taxon>
        <taxon>Bacillaceae</taxon>
        <taxon>Bacillus</taxon>
        <taxon>Bacillus cereus group</taxon>
    </lineage>
</organism>
<dbReference type="PATRIC" id="fig|86662.25.peg.4743"/>
<dbReference type="Proteomes" id="UP000175706">
    <property type="component" value="Unassembled WGS sequence"/>
</dbReference>
<proteinExistence type="predicted"/>
<dbReference type="AlphaFoldDB" id="A0A1E8B1Y8"/>
<comment type="caution">
    <text evidence="1">The sequence shown here is derived from an EMBL/GenBank/DDBJ whole genome shotgun (WGS) entry which is preliminary data.</text>
</comment>